<dbReference type="Pfam" id="PF22934">
    <property type="entry name" value="SPRTN_ZBD"/>
    <property type="match status" value="1"/>
</dbReference>
<dbReference type="Gene3D" id="3.30.160.60">
    <property type="entry name" value="Classic Zinc Finger"/>
    <property type="match status" value="1"/>
</dbReference>
<keyword evidence="9" id="KW-0378">Hydrolase</keyword>
<feature type="region of interest" description="Disordered" evidence="16">
    <location>
        <begin position="251"/>
        <end position="311"/>
    </location>
</feature>
<gene>
    <name evidence="18" type="primary">101899772</name>
</gene>
<evidence type="ECO:0000256" key="15">
    <source>
        <dbReference type="PROSITE-ProRule" id="PRU01256"/>
    </source>
</evidence>
<organism evidence="18">
    <name type="scientific">Musca domestica</name>
    <name type="common">House fly</name>
    <dbReference type="NCBI Taxonomy" id="7370"/>
    <lineage>
        <taxon>Eukaryota</taxon>
        <taxon>Metazoa</taxon>
        <taxon>Ecdysozoa</taxon>
        <taxon>Arthropoda</taxon>
        <taxon>Hexapoda</taxon>
        <taxon>Insecta</taxon>
        <taxon>Pterygota</taxon>
        <taxon>Neoptera</taxon>
        <taxon>Endopterygota</taxon>
        <taxon>Diptera</taxon>
        <taxon>Brachycera</taxon>
        <taxon>Muscomorpha</taxon>
        <taxon>Muscoidea</taxon>
        <taxon>Muscidae</taxon>
        <taxon>Musca</taxon>
    </lineage>
</organism>
<dbReference type="PANTHER" id="PTHR21220:SF0">
    <property type="entry name" value="DNA-DEPENDENT METALLOPROTEASE SPRTN"/>
    <property type="match status" value="1"/>
</dbReference>
<name>A0A1I8MCW8_MUSDO</name>
<feature type="compositionally biased region" description="Low complexity" evidence="16">
    <location>
        <begin position="275"/>
        <end position="287"/>
    </location>
</feature>
<comment type="subcellular location">
    <subcellularLocation>
        <location evidence="2">Chromosome</location>
    </subcellularLocation>
    <subcellularLocation>
        <location evidence="1">Nucleus</location>
    </subcellularLocation>
</comment>
<dbReference type="EnsemblMetazoa" id="MDOA003616-RB">
    <property type="protein sequence ID" value="MDOA003616-PB"/>
    <property type="gene ID" value="MDOA003616"/>
</dbReference>
<evidence type="ECO:0000259" key="17">
    <source>
        <dbReference type="PROSITE" id="PS51908"/>
    </source>
</evidence>
<keyword evidence="12 15" id="KW-0234">DNA repair</keyword>
<feature type="domain" description="UBZ4-type" evidence="17">
    <location>
        <begin position="797"/>
        <end position="821"/>
    </location>
</feature>
<feature type="compositionally biased region" description="Acidic residues" evidence="16">
    <location>
        <begin position="744"/>
        <end position="753"/>
    </location>
</feature>
<dbReference type="InterPro" id="IPR006642">
    <property type="entry name" value="Rad18_UBZ4"/>
</dbReference>
<dbReference type="OrthoDB" id="5236983at2759"/>
<accession>A0A1I8MCW8</accession>
<keyword evidence="8 15" id="KW-0863">Zinc-finger</keyword>
<dbReference type="GO" id="GO:0008270">
    <property type="term" value="F:zinc ion binding"/>
    <property type="evidence" value="ECO:0007669"/>
    <property type="project" value="UniProtKB-KW"/>
</dbReference>
<evidence type="ECO:0000256" key="6">
    <source>
        <dbReference type="ARBA" id="ARBA00022723"/>
    </source>
</evidence>
<evidence type="ECO:0000256" key="13">
    <source>
        <dbReference type="ARBA" id="ARBA00023242"/>
    </source>
</evidence>
<keyword evidence="5" id="KW-0645">Protease</keyword>
<dbReference type="SMART" id="SM00731">
    <property type="entry name" value="SprT"/>
    <property type="match status" value="1"/>
</dbReference>
<dbReference type="GO" id="GO:0006508">
    <property type="term" value="P:proteolysis"/>
    <property type="evidence" value="ECO:0007669"/>
    <property type="project" value="UniProtKB-KW"/>
</dbReference>
<evidence type="ECO:0000256" key="12">
    <source>
        <dbReference type="ARBA" id="ARBA00023204"/>
    </source>
</evidence>
<dbReference type="GO" id="GO:0031593">
    <property type="term" value="F:polyubiquitin modification-dependent protein binding"/>
    <property type="evidence" value="ECO:0007669"/>
    <property type="project" value="TreeGrafter"/>
</dbReference>
<dbReference type="GO" id="GO:0003697">
    <property type="term" value="F:single-stranded DNA binding"/>
    <property type="evidence" value="ECO:0007669"/>
    <property type="project" value="InterPro"/>
</dbReference>
<dbReference type="PROSITE" id="PS51908">
    <property type="entry name" value="ZF_UBZ4"/>
    <property type="match status" value="1"/>
</dbReference>
<feature type="compositionally biased region" description="Polar residues" evidence="16">
    <location>
        <begin position="434"/>
        <end position="443"/>
    </location>
</feature>
<evidence type="ECO:0000256" key="9">
    <source>
        <dbReference type="ARBA" id="ARBA00022801"/>
    </source>
</evidence>
<dbReference type="Pfam" id="PF10263">
    <property type="entry name" value="SprT-like"/>
    <property type="match status" value="1"/>
</dbReference>
<keyword evidence="10" id="KW-0862">Zinc</keyword>
<reference evidence="18" key="1">
    <citation type="submission" date="2020-05" db="UniProtKB">
        <authorList>
            <consortium name="EnsemblMetazoa"/>
        </authorList>
    </citation>
    <scope>IDENTIFICATION</scope>
    <source>
        <strain evidence="18">Aabys</strain>
    </source>
</reference>
<evidence type="ECO:0000256" key="3">
    <source>
        <dbReference type="ARBA" id="ARBA00010724"/>
    </source>
</evidence>
<evidence type="ECO:0000256" key="4">
    <source>
        <dbReference type="ARBA" id="ARBA00022454"/>
    </source>
</evidence>
<evidence type="ECO:0000313" key="18">
    <source>
        <dbReference type="EnsemblMetazoa" id="MDOA003616-PB"/>
    </source>
</evidence>
<dbReference type="PANTHER" id="PTHR21220">
    <property type="entry name" value="DNA-DEPENDENT METALLOPROTEASE SPRTN"/>
    <property type="match status" value="1"/>
</dbReference>
<feature type="compositionally biased region" description="Low complexity" evidence="16">
    <location>
        <begin position="297"/>
        <end position="309"/>
    </location>
</feature>
<keyword evidence="6" id="KW-0479">Metal-binding</keyword>
<feature type="region of interest" description="Disordered" evidence="16">
    <location>
        <begin position="327"/>
        <end position="355"/>
    </location>
</feature>
<keyword evidence="11" id="KW-0482">Metalloprotease</keyword>
<dbReference type="GO" id="GO:0004222">
    <property type="term" value="F:metalloendopeptidase activity"/>
    <property type="evidence" value="ECO:0007669"/>
    <property type="project" value="InterPro"/>
</dbReference>
<feature type="compositionally biased region" description="Polar residues" evidence="16">
    <location>
        <begin position="761"/>
        <end position="779"/>
    </location>
</feature>
<dbReference type="InterPro" id="IPR044245">
    <property type="entry name" value="Spartan"/>
</dbReference>
<dbReference type="InterPro" id="IPR055220">
    <property type="entry name" value="SPRTN_ZBD"/>
</dbReference>
<dbReference type="STRING" id="7370.A0A1I8MCW8"/>
<evidence type="ECO:0000256" key="8">
    <source>
        <dbReference type="ARBA" id="ARBA00022771"/>
    </source>
</evidence>
<evidence type="ECO:0000256" key="5">
    <source>
        <dbReference type="ARBA" id="ARBA00022670"/>
    </source>
</evidence>
<evidence type="ECO:0000256" key="2">
    <source>
        <dbReference type="ARBA" id="ARBA00004286"/>
    </source>
</evidence>
<dbReference type="SMART" id="SM00734">
    <property type="entry name" value="ZnF_Rad18"/>
    <property type="match status" value="2"/>
</dbReference>
<protein>
    <recommendedName>
        <fullName evidence="14">Protein with SprT-like domain at the N terminus</fullName>
    </recommendedName>
</protein>
<evidence type="ECO:0000256" key="7">
    <source>
        <dbReference type="ARBA" id="ARBA00022763"/>
    </source>
</evidence>
<evidence type="ECO:0000256" key="16">
    <source>
        <dbReference type="SAM" id="MobiDB-lite"/>
    </source>
</evidence>
<dbReference type="RefSeq" id="XP_011295796.2">
    <property type="nucleotide sequence ID" value="XM_011297494.3"/>
</dbReference>
<comment type="similarity">
    <text evidence="3">Belongs to the Spartan family.</text>
</comment>
<feature type="region of interest" description="Disordered" evidence="16">
    <location>
        <begin position="413"/>
        <end position="466"/>
    </location>
</feature>
<evidence type="ECO:0000256" key="1">
    <source>
        <dbReference type="ARBA" id="ARBA00004123"/>
    </source>
</evidence>
<keyword evidence="7 15" id="KW-0227">DNA damage</keyword>
<dbReference type="AlphaFoldDB" id="A0A1I8MCW8"/>
<keyword evidence="13" id="KW-0539">Nucleus</keyword>
<feature type="compositionally biased region" description="Low complexity" evidence="16">
    <location>
        <begin position="449"/>
        <end position="462"/>
    </location>
</feature>
<dbReference type="VEuPathDB" id="VectorBase:MDOMA2_000588"/>
<feature type="compositionally biased region" description="Polar residues" evidence="16">
    <location>
        <begin position="337"/>
        <end position="355"/>
    </location>
</feature>
<feature type="region of interest" description="Disordered" evidence="16">
    <location>
        <begin position="701"/>
        <end position="794"/>
    </location>
</feature>
<dbReference type="KEGG" id="mde:101899772"/>
<proteinExistence type="inferred from homology"/>
<evidence type="ECO:0000256" key="10">
    <source>
        <dbReference type="ARBA" id="ARBA00022833"/>
    </source>
</evidence>
<feature type="region of interest" description="Disordered" evidence="16">
    <location>
        <begin position="481"/>
        <end position="523"/>
    </location>
</feature>
<dbReference type="InterPro" id="IPR006640">
    <property type="entry name" value="SprT-like_domain"/>
</dbReference>
<keyword evidence="4" id="KW-0158">Chromosome</keyword>
<sequence>MSEDSDYLYALEMQKRLNALEGEGDSDIEEIDFKKPPVKNFSIKNKKPLQIKRSNPHSNLDEEFLNRTQNLVHPQWETLDPTPDIFSLFGQFDTKFFQGRLKCVTLEWSKRMYSCAGICYSRRNRYGMDITIRLSEPLLKLRTRKDLVETMLHEMIHAYCFVLNIREGNGGHGPNFKKIMHSINTVAGTNITVYHTFHDEVQLYKQHWWRCNGICQDRSPFFGYVKRSSNRAPGPNDQWWASHHESCGGTFMKIKEPEKKKKGRPSTNEKENTTKAGKSSASGSGSSDLRKFFTPQTTSNNTTATASSNVKGFGSLNSGIKGPVKTNGGGTMLLNPKTKSNATTNIKTPTNNSSIAKAFPPTSYPGLSSDPFNVDLNNSRAVKRNTNSTTSRPPVVGNLRNVVGFKDIGGLGGASSSPSASSGGGNPGRAVSGFKTTTANSSDWGRGMSLSSSSHNVSISSSPEGEIVDRKHLRDVWAKRFGGGGDGSKSNSNDKRISSDIYAGDSKRRRISSEAPSSNNNDDIIFVADERSGQRKNKWEVVDDDVMVKDQPQTVITLSSDDDEDDSDIEGLKPKINKNMTMDQRQTLIKQEIMDESIDLCDDDIELIDDEYDDSLSAAAELADTSVIDEFFGEDTLLKEFKRENDCKPSSSRHKMDPDSDIITCPICQGKMTRAVFADHLNGCTGITRKILPPKTALKKLAATSKEARPQRRPRPSASTTRDILRNAGYSESDLAQIHSASSMDEDDEEEDEFLRRSGVSRRSTNNTKKSSPQELNSSSEDENTRRSRMRSVYKTTRQCPVCAKEVEESEMNIHLDVCLM</sequence>
<dbReference type="VEuPathDB" id="VectorBase:MDOA003616"/>
<dbReference type="GO" id="GO:0005634">
    <property type="term" value="C:nucleus"/>
    <property type="evidence" value="ECO:0007669"/>
    <property type="project" value="UniProtKB-SubCell"/>
</dbReference>
<evidence type="ECO:0000256" key="14">
    <source>
        <dbReference type="ARBA" id="ARBA00030396"/>
    </source>
</evidence>
<dbReference type="GO" id="GO:0006281">
    <property type="term" value="P:DNA repair"/>
    <property type="evidence" value="ECO:0007669"/>
    <property type="project" value="UniProtKB-KW"/>
</dbReference>
<dbReference type="GO" id="GO:0005694">
    <property type="term" value="C:chromosome"/>
    <property type="evidence" value="ECO:0007669"/>
    <property type="project" value="UniProtKB-SubCell"/>
</dbReference>
<evidence type="ECO:0000256" key="11">
    <source>
        <dbReference type="ARBA" id="ARBA00023049"/>
    </source>
</evidence>
<dbReference type="eggNOG" id="KOG3931">
    <property type="taxonomic scope" value="Eukaryota"/>
</dbReference>